<accession>A0AAE9XP00</accession>
<evidence type="ECO:0000256" key="12">
    <source>
        <dbReference type="RuleBase" id="RU003784"/>
    </source>
</evidence>
<reference evidence="14" key="1">
    <citation type="submission" date="2023-01" db="EMBL/GenBank/DDBJ databases">
        <title>The genome sequence of Kordiimonadaceae bacterium 6D33.</title>
        <authorList>
            <person name="Liu Y."/>
        </authorList>
    </citation>
    <scope>NUCLEOTIDE SEQUENCE</scope>
    <source>
        <strain evidence="14">6D33</strain>
    </source>
</reference>
<feature type="site" description="Interaction with substrate tRNA" evidence="10">
    <location>
        <position position="100"/>
    </location>
</feature>
<dbReference type="EC" id="2.5.1.75" evidence="10"/>
<evidence type="ECO:0000313" key="15">
    <source>
        <dbReference type="Proteomes" id="UP001217500"/>
    </source>
</evidence>
<evidence type="ECO:0000256" key="10">
    <source>
        <dbReference type="HAMAP-Rule" id="MF_00185"/>
    </source>
</evidence>
<evidence type="ECO:0000256" key="13">
    <source>
        <dbReference type="RuleBase" id="RU003785"/>
    </source>
</evidence>
<evidence type="ECO:0000256" key="9">
    <source>
        <dbReference type="ARBA" id="ARBA00049563"/>
    </source>
</evidence>
<dbReference type="Pfam" id="PF01715">
    <property type="entry name" value="IPPT"/>
    <property type="match status" value="1"/>
</dbReference>
<protein>
    <recommendedName>
        <fullName evidence="10">tRNA dimethylallyltransferase</fullName>
        <ecNumber evidence="10">2.5.1.75</ecNumber>
    </recommendedName>
    <alternativeName>
        <fullName evidence="10">Dimethylallyl diphosphate:tRNA dimethylallyltransferase</fullName>
        <shortName evidence="10">DMAPP:tRNA dimethylallyltransferase</shortName>
        <shortName evidence="10">DMATase</shortName>
    </alternativeName>
    <alternativeName>
        <fullName evidence="10">Isopentenyl-diphosphate:tRNA isopentenyltransferase</fullName>
        <shortName evidence="10">IPP transferase</shortName>
        <shortName evidence="10">IPPT</shortName>
        <shortName evidence="10">IPTase</shortName>
    </alternativeName>
</protein>
<keyword evidence="7 10" id="KW-0067">ATP-binding</keyword>
<dbReference type="InterPro" id="IPR027417">
    <property type="entry name" value="P-loop_NTPase"/>
</dbReference>
<evidence type="ECO:0000256" key="7">
    <source>
        <dbReference type="ARBA" id="ARBA00022840"/>
    </source>
</evidence>
<feature type="binding site" evidence="10">
    <location>
        <begin position="9"/>
        <end position="16"/>
    </location>
    <ligand>
        <name>ATP</name>
        <dbReference type="ChEBI" id="CHEBI:30616"/>
    </ligand>
</feature>
<dbReference type="InterPro" id="IPR018022">
    <property type="entry name" value="IPT"/>
</dbReference>
<evidence type="ECO:0000256" key="4">
    <source>
        <dbReference type="ARBA" id="ARBA00022679"/>
    </source>
</evidence>
<sequence>MSRVILIAGPTASGKSALALRLAEDLGGVVINADSMQVYAGLRVLSARPSVADEARVPHRLYGTVADDVAYSAADWAAAAMAEIEAAHAADKVPILVGGTGMYFKVLLGGIAEIPEIPEDIRARVRAKVAAEGSAAAHAELAPLDPVAAARLAPGDSQRVSRALEVVLATGRPITDWQADTRPGPLAPLDAAGLVEKIVLEWPRDELYARCDLRFELMLQEGALAEVEALMVRGLDPTLPVMKALGVPTLAAYLDGEVDLEAAKAESQMQTRRFAKRQLTWFRNQFGDWPRWDAQYYENIYSDFVIKISK</sequence>
<keyword evidence="5 10" id="KW-0819">tRNA processing</keyword>
<evidence type="ECO:0000256" key="2">
    <source>
        <dbReference type="ARBA" id="ARBA00003213"/>
    </source>
</evidence>
<dbReference type="SUPFAM" id="SSF52540">
    <property type="entry name" value="P-loop containing nucleoside triphosphate hydrolases"/>
    <property type="match status" value="2"/>
</dbReference>
<evidence type="ECO:0000256" key="3">
    <source>
        <dbReference type="ARBA" id="ARBA00005842"/>
    </source>
</evidence>
<proteinExistence type="inferred from homology"/>
<comment type="cofactor">
    <cofactor evidence="1 10">
        <name>Mg(2+)</name>
        <dbReference type="ChEBI" id="CHEBI:18420"/>
    </cofactor>
</comment>
<dbReference type="PANTHER" id="PTHR11088:SF60">
    <property type="entry name" value="TRNA DIMETHYLALLYLTRANSFERASE"/>
    <property type="match status" value="1"/>
</dbReference>
<comment type="function">
    <text evidence="2 10 12">Catalyzes the transfer of a dimethylallyl group onto the adenine at position 37 in tRNAs that read codons beginning with uridine, leading to the formation of N6-(dimethylallyl)adenosine (i(6)A).</text>
</comment>
<dbReference type="GO" id="GO:0052381">
    <property type="term" value="F:tRNA dimethylallyltransferase activity"/>
    <property type="evidence" value="ECO:0007669"/>
    <property type="project" value="UniProtKB-UniRule"/>
</dbReference>
<dbReference type="EMBL" id="CP116805">
    <property type="protein sequence ID" value="WCL53557.1"/>
    <property type="molecule type" value="Genomic_DNA"/>
</dbReference>
<dbReference type="NCBIfam" id="TIGR00174">
    <property type="entry name" value="miaA"/>
    <property type="match status" value="1"/>
</dbReference>
<dbReference type="GO" id="GO:0005524">
    <property type="term" value="F:ATP binding"/>
    <property type="evidence" value="ECO:0007669"/>
    <property type="project" value="UniProtKB-UniRule"/>
</dbReference>
<organism evidence="14 15">
    <name type="scientific">Gimibacter soli</name>
    <dbReference type="NCBI Taxonomy" id="3024400"/>
    <lineage>
        <taxon>Bacteria</taxon>
        <taxon>Pseudomonadati</taxon>
        <taxon>Pseudomonadota</taxon>
        <taxon>Alphaproteobacteria</taxon>
        <taxon>Kordiimonadales</taxon>
        <taxon>Temperatibacteraceae</taxon>
        <taxon>Gimibacter</taxon>
    </lineage>
</organism>
<keyword evidence="15" id="KW-1185">Reference proteome</keyword>
<name>A0AAE9XP00_9PROT</name>
<evidence type="ECO:0000256" key="8">
    <source>
        <dbReference type="ARBA" id="ARBA00022842"/>
    </source>
</evidence>
<evidence type="ECO:0000256" key="1">
    <source>
        <dbReference type="ARBA" id="ARBA00001946"/>
    </source>
</evidence>
<dbReference type="PANTHER" id="PTHR11088">
    <property type="entry name" value="TRNA DIMETHYLALLYLTRANSFERASE"/>
    <property type="match status" value="1"/>
</dbReference>
<dbReference type="AlphaFoldDB" id="A0AAE9XP00"/>
<dbReference type="HAMAP" id="MF_00185">
    <property type="entry name" value="IPP_trans"/>
    <property type="match status" value="1"/>
</dbReference>
<comment type="catalytic activity">
    <reaction evidence="9 10 11">
        <text>adenosine(37) in tRNA + dimethylallyl diphosphate = N(6)-dimethylallyladenosine(37) in tRNA + diphosphate</text>
        <dbReference type="Rhea" id="RHEA:26482"/>
        <dbReference type="Rhea" id="RHEA-COMP:10162"/>
        <dbReference type="Rhea" id="RHEA-COMP:10375"/>
        <dbReference type="ChEBI" id="CHEBI:33019"/>
        <dbReference type="ChEBI" id="CHEBI:57623"/>
        <dbReference type="ChEBI" id="CHEBI:74411"/>
        <dbReference type="ChEBI" id="CHEBI:74415"/>
        <dbReference type="EC" id="2.5.1.75"/>
    </reaction>
</comment>
<keyword evidence="6 10" id="KW-0547">Nucleotide-binding</keyword>
<keyword evidence="4 10" id="KW-0808">Transferase</keyword>
<feature type="site" description="Interaction with substrate tRNA" evidence="10">
    <location>
        <position position="122"/>
    </location>
</feature>
<feature type="region of interest" description="Interaction with substrate tRNA" evidence="10">
    <location>
        <begin position="158"/>
        <end position="162"/>
    </location>
</feature>
<dbReference type="Gene3D" id="1.10.20.140">
    <property type="match status" value="1"/>
</dbReference>
<comment type="similarity">
    <text evidence="3 10 13">Belongs to the IPP transferase family.</text>
</comment>
<dbReference type="Gene3D" id="3.40.50.300">
    <property type="entry name" value="P-loop containing nucleotide triphosphate hydrolases"/>
    <property type="match status" value="1"/>
</dbReference>
<dbReference type="KEGG" id="gso:PH603_13540"/>
<dbReference type="Proteomes" id="UP001217500">
    <property type="component" value="Chromosome"/>
</dbReference>
<evidence type="ECO:0000256" key="11">
    <source>
        <dbReference type="RuleBase" id="RU003783"/>
    </source>
</evidence>
<gene>
    <name evidence="10 14" type="primary">miaA</name>
    <name evidence="14" type="ORF">PH603_13540</name>
</gene>
<comment type="caution">
    <text evidence="10">Lacks conserved residue(s) required for the propagation of feature annotation.</text>
</comment>
<comment type="subunit">
    <text evidence="10">Monomer.</text>
</comment>
<keyword evidence="8 10" id="KW-0460">Magnesium</keyword>
<evidence type="ECO:0000256" key="5">
    <source>
        <dbReference type="ARBA" id="ARBA00022694"/>
    </source>
</evidence>
<feature type="region of interest" description="Interaction with substrate tRNA" evidence="10">
    <location>
        <begin position="34"/>
        <end position="37"/>
    </location>
</feature>
<feature type="binding site" evidence="10">
    <location>
        <begin position="11"/>
        <end position="16"/>
    </location>
    <ligand>
        <name>substrate</name>
    </ligand>
</feature>
<evidence type="ECO:0000313" key="14">
    <source>
        <dbReference type="EMBL" id="WCL53557.1"/>
    </source>
</evidence>
<evidence type="ECO:0000256" key="6">
    <source>
        <dbReference type="ARBA" id="ARBA00022741"/>
    </source>
</evidence>
<dbReference type="RefSeq" id="WP_289503069.1">
    <property type="nucleotide sequence ID" value="NZ_CP116805.1"/>
</dbReference>
<dbReference type="GO" id="GO:0006400">
    <property type="term" value="P:tRNA modification"/>
    <property type="evidence" value="ECO:0007669"/>
    <property type="project" value="TreeGrafter"/>
</dbReference>
<dbReference type="InterPro" id="IPR039657">
    <property type="entry name" value="Dimethylallyltransferase"/>
</dbReference>